<organism evidence="2 3">
    <name type="scientific">Rhizopus oryzae</name>
    <name type="common">Mucormycosis agent</name>
    <name type="synonym">Rhizopus arrhizus var. delemar</name>
    <dbReference type="NCBI Taxonomy" id="64495"/>
    <lineage>
        <taxon>Eukaryota</taxon>
        <taxon>Fungi</taxon>
        <taxon>Fungi incertae sedis</taxon>
        <taxon>Mucoromycota</taxon>
        <taxon>Mucoromycotina</taxon>
        <taxon>Mucoromycetes</taxon>
        <taxon>Mucorales</taxon>
        <taxon>Mucorineae</taxon>
        <taxon>Rhizopodaceae</taxon>
        <taxon>Rhizopus</taxon>
    </lineage>
</organism>
<feature type="compositionally biased region" description="Low complexity" evidence="1">
    <location>
        <begin position="87"/>
        <end position="101"/>
    </location>
</feature>
<proteinExistence type="predicted"/>
<dbReference type="Proteomes" id="UP000716291">
    <property type="component" value="Unassembled WGS sequence"/>
</dbReference>
<evidence type="ECO:0000313" key="2">
    <source>
        <dbReference type="EMBL" id="KAG1274798.1"/>
    </source>
</evidence>
<evidence type="ECO:0000256" key="1">
    <source>
        <dbReference type="SAM" id="MobiDB-lite"/>
    </source>
</evidence>
<comment type="caution">
    <text evidence="2">The sequence shown here is derived from an EMBL/GenBank/DDBJ whole genome shotgun (WGS) entry which is preliminary data.</text>
</comment>
<dbReference type="EMBL" id="JAANQT010010842">
    <property type="protein sequence ID" value="KAG1274798.1"/>
    <property type="molecule type" value="Genomic_DNA"/>
</dbReference>
<keyword evidence="3" id="KW-1185">Reference proteome</keyword>
<feature type="region of interest" description="Disordered" evidence="1">
    <location>
        <begin position="87"/>
        <end position="124"/>
    </location>
</feature>
<reference evidence="2" key="1">
    <citation type="journal article" date="2020" name="Microb. Genom.">
        <title>Genetic diversity of clinical and environmental Mucorales isolates obtained from an investigation of mucormycosis cases among solid organ transplant recipients.</title>
        <authorList>
            <person name="Nguyen M.H."/>
            <person name="Kaul D."/>
            <person name="Muto C."/>
            <person name="Cheng S.J."/>
            <person name="Richter R.A."/>
            <person name="Bruno V.M."/>
            <person name="Liu G."/>
            <person name="Beyhan S."/>
            <person name="Sundermann A.J."/>
            <person name="Mounaud S."/>
            <person name="Pasculle A.W."/>
            <person name="Nierman W.C."/>
            <person name="Driscoll E."/>
            <person name="Cumbie R."/>
            <person name="Clancy C.J."/>
            <person name="Dupont C.L."/>
        </authorList>
    </citation>
    <scope>NUCLEOTIDE SEQUENCE</scope>
    <source>
        <strain evidence="2">GL11</strain>
    </source>
</reference>
<evidence type="ECO:0000313" key="3">
    <source>
        <dbReference type="Proteomes" id="UP000716291"/>
    </source>
</evidence>
<gene>
    <name evidence="2" type="ORF">G6F64_015038</name>
</gene>
<sequence>MDRVVRSPTSIRSCWPAWTCSAARSPVAMAPVRWPAAPTSAPWTSMICLAKAAIGACVQATGMATTVMEMAAPSPAHGATAKTVATASSACSPPPAAAAAANTRRHAGRPTRPTPAASSPAAGC</sequence>
<protein>
    <submittedName>
        <fullName evidence="2">Uncharacterized protein</fullName>
    </submittedName>
</protein>
<name>A0A9P6WSV7_RHIOR</name>
<dbReference type="AlphaFoldDB" id="A0A9P6WSV7"/>
<accession>A0A9P6WSV7</accession>
<feature type="compositionally biased region" description="Low complexity" evidence="1">
    <location>
        <begin position="110"/>
        <end position="124"/>
    </location>
</feature>